<dbReference type="InterPro" id="IPR030661">
    <property type="entry name" value="Uba2"/>
</dbReference>
<evidence type="ECO:0000256" key="9">
    <source>
        <dbReference type="PIRNR" id="PIRNR039133"/>
    </source>
</evidence>
<name>A0A2T6ZK31_TUBBO</name>
<dbReference type="UniPathway" id="UPA00886"/>
<evidence type="ECO:0000259" key="16">
    <source>
        <dbReference type="Pfam" id="PF14732"/>
    </source>
</evidence>
<feature type="active site" description="Glycyl thioester intermediate" evidence="10 13">
    <location>
        <position position="176"/>
    </location>
</feature>
<protein>
    <recommendedName>
        <fullName evidence="8 9">Ubiquitin-activating enzyme E1-like</fullName>
    </recommendedName>
</protein>
<feature type="binding site" evidence="12">
    <location>
        <position position="438"/>
    </location>
    <ligand>
        <name>Zn(2+)</name>
        <dbReference type="ChEBI" id="CHEBI:29105"/>
    </ligand>
</feature>
<dbReference type="AlphaFoldDB" id="A0A2T6ZK31"/>
<dbReference type="InterPro" id="IPR042449">
    <property type="entry name" value="Ub-E1_IAD_1"/>
</dbReference>
<feature type="binding site" evidence="11">
    <location>
        <position position="75"/>
    </location>
    <ligand>
        <name>ATP</name>
        <dbReference type="ChEBI" id="CHEBI:30616"/>
    </ligand>
</feature>
<dbReference type="GO" id="GO:0019948">
    <property type="term" value="F:SUMO activating enzyme activity"/>
    <property type="evidence" value="ECO:0007669"/>
    <property type="project" value="UniProtKB-UniRule"/>
</dbReference>
<dbReference type="OrthoDB" id="10255449at2759"/>
<dbReference type="InterPro" id="IPR019572">
    <property type="entry name" value="UBA_E1_SCCH"/>
</dbReference>
<feature type="binding site" evidence="11">
    <location>
        <begin position="59"/>
        <end position="62"/>
    </location>
    <ligand>
        <name>ATP</name>
        <dbReference type="ChEBI" id="CHEBI:30616"/>
    </ligand>
</feature>
<dbReference type="EMBL" id="NESQ01000212">
    <property type="protein sequence ID" value="PUU75850.1"/>
    <property type="molecule type" value="Genomic_DNA"/>
</dbReference>
<keyword evidence="3 9" id="KW-0479">Metal-binding</keyword>
<evidence type="ECO:0000256" key="10">
    <source>
        <dbReference type="PIRSR" id="PIRSR039133-1"/>
    </source>
</evidence>
<accession>A0A2T6ZK31</accession>
<evidence type="ECO:0000256" key="2">
    <source>
        <dbReference type="ARBA" id="ARBA00005673"/>
    </source>
</evidence>
<dbReference type="InterPro" id="IPR000594">
    <property type="entry name" value="ThiF_NAD_FAD-bd"/>
</dbReference>
<keyword evidence="5 9" id="KW-0833">Ubl conjugation pathway</keyword>
<feature type="binding site" evidence="11">
    <location>
        <begin position="120"/>
        <end position="125"/>
    </location>
    <ligand>
        <name>ATP</name>
        <dbReference type="ChEBI" id="CHEBI:30616"/>
    </ligand>
</feature>
<dbReference type="GO" id="GO:0005524">
    <property type="term" value="F:ATP binding"/>
    <property type="evidence" value="ECO:0007669"/>
    <property type="project" value="UniProtKB-UniRule"/>
</dbReference>
<dbReference type="InterPro" id="IPR045886">
    <property type="entry name" value="ThiF/MoeB/HesA"/>
</dbReference>
<evidence type="ECO:0000256" key="7">
    <source>
        <dbReference type="ARBA" id="ARBA00022840"/>
    </source>
</evidence>
<organism evidence="17 18">
    <name type="scientific">Tuber borchii</name>
    <name type="common">White truffle</name>
    <dbReference type="NCBI Taxonomy" id="42251"/>
    <lineage>
        <taxon>Eukaryota</taxon>
        <taxon>Fungi</taxon>
        <taxon>Dikarya</taxon>
        <taxon>Ascomycota</taxon>
        <taxon>Pezizomycotina</taxon>
        <taxon>Pezizomycetes</taxon>
        <taxon>Pezizales</taxon>
        <taxon>Tuberaceae</taxon>
        <taxon>Tuber</taxon>
    </lineage>
</organism>
<feature type="binding site" evidence="11">
    <location>
        <position position="51"/>
    </location>
    <ligand>
        <name>ATP</name>
        <dbReference type="ChEBI" id="CHEBI:30616"/>
    </ligand>
</feature>
<dbReference type="InterPro" id="IPR033127">
    <property type="entry name" value="UBQ-activ_enz_E1_Cys_AS"/>
</dbReference>
<evidence type="ECO:0000256" key="8">
    <source>
        <dbReference type="ARBA" id="ARBA00073512"/>
    </source>
</evidence>
<dbReference type="CDD" id="cd01489">
    <property type="entry name" value="Uba2_SUMO"/>
    <property type="match status" value="1"/>
</dbReference>
<feature type="binding site" evidence="12">
    <location>
        <position position="435"/>
    </location>
    <ligand>
        <name>Zn(2+)</name>
        <dbReference type="ChEBI" id="CHEBI:29105"/>
    </ligand>
</feature>
<dbReference type="Gene3D" id="1.10.10.520">
    <property type="entry name" value="Ubiquitin activating enzymes (Uba3). Chain: B, domain 2"/>
    <property type="match status" value="1"/>
</dbReference>
<feature type="binding site" evidence="12">
    <location>
        <position position="161"/>
    </location>
    <ligand>
        <name>Zn(2+)</name>
        <dbReference type="ChEBI" id="CHEBI:29105"/>
    </ligand>
</feature>
<dbReference type="GO" id="GO:0031510">
    <property type="term" value="C:SUMO activating enzyme complex"/>
    <property type="evidence" value="ECO:0007669"/>
    <property type="project" value="UniProtKB-UniRule"/>
</dbReference>
<dbReference type="SUPFAM" id="SSF69572">
    <property type="entry name" value="Activating enzymes of the ubiquitin-like proteins"/>
    <property type="match status" value="1"/>
</dbReference>
<dbReference type="Gene3D" id="3.10.290.20">
    <property type="entry name" value="Ubiquitin-like 2 activating enzyme e1b. Chain: B, domain 3"/>
    <property type="match status" value="1"/>
</dbReference>
<dbReference type="FunFam" id="3.50.50.80:FF:000004">
    <property type="entry name" value="Ubiquitin-activating enzyme E1-like"/>
    <property type="match status" value="1"/>
</dbReference>
<dbReference type="GO" id="GO:0046872">
    <property type="term" value="F:metal ion binding"/>
    <property type="evidence" value="ECO:0007669"/>
    <property type="project" value="UniProtKB-KW"/>
</dbReference>
<dbReference type="Pfam" id="PF00899">
    <property type="entry name" value="ThiF"/>
    <property type="match status" value="1"/>
</dbReference>
<comment type="caution">
    <text evidence="17">The sequence shown here is derived from an EMBL/GenBank/DDBJ whole genome shotgun (WGS) entry which is preliminary data.</text>
</comment>
<dbReference type="InterPro" id="IPR028077">
    <property type="entry name" value="UAE_UbL_dom"/>
</dbReference>
<dbReference type="Pfam" id="PF10585">
    <property type="entry name" value="UBA_E1_SCCH"/>
    <property type="match status" value="1"/>
</dbReference>
<dbReference type="InterPro" id="IPR023318">
    <property type="entry name" value="Ub_act_enz_dom_a_sf"/>
</dbReference>
<dbReference type="PIRSF" id="PIRSF039133">
    <property type="entry name" value="SUMO_E1B"/>
    <property type="match status" value="1"/>
</dbReference>
<dbReference type="GO" id="GO:0005737">
    <property type="term" value="C:cytoplasm"/>
    <property type="evidence" value="ECO:0007669"/>
    <property type="project" value="TreeGrafter"/>
</dbReference>
<dbReference type="Proteomes" id="UP000244722">
    <property type="component" value="Unassembled WGS sequence"/>
</dbReference>
<dbReference type="Pfam" id="PF14732">
    <property type="entry name" value="UAE_UbL"/>
    <property type="match status" value="1"/>
</dbReference>
<dbReference type="STRING" id="42251.A0A2T6ZK31"/>
<evidence type="ECO:0000256" key="6">
    <source>
        <dbReference type="ARBA" id="ARBA00022833"/>
    </source>
</evidence>
<evidence type="ECO:0000313" key="18">
    <source>
        <dbReference type="Proteomes" id="UP000244722"/>
    </source>
</evidence>
<evidence type="ECO:0000313" key="17">
    <source>
        <dbReference type="EMBL" id="PUU75850.1"/>
    </source>
</evidence>
<feature type="binding site" evidence="12">
    <location>
        <position position="164"/>
    </location>
    <ligand>
        <name>Zn(2+)</name>
        <dbReference type="ChEBI" id="CHEBI:29105"/>
    </ligand>
</feature>
<evidence type="ECO:0000256" key="12">
    <source>
        <dbReference type="PIRSR" id="PIRSR039133-3"/>
    </source>
</evidence>
<dbReference type="Gene3D" id="3.50.50.80">
    <property type="entry name" value="Ubiquitin-activating enzyme E1, inactive adenylation domain, subdomain 1"/>
    <property type="match status" value="1"/>
</dbReference>
<keyword evidence="6 9" id="KW-0862">Zinc</keyword>
<feature type="domain" description="THIF-type NAD/FAD binding fold" evidence="14">
    <location>
        <begin position="15"/>
        <end position="436"/>
    </location>
</feature>
<evidence type="ECO:0000259" key="14">
    <source>
        <dbReference type="Pfam" id="PF00899"/>
    </source>
</evidence>
<keyword evidence="18" id="KW-1185">Reference proteome</keyword>
<feature type="domain" description="Ubiquitin-activating enzyme SCCH" evidence="15">
    <location>
        <begin position="290"/>
        <end position="374"/>
    </location>
</feature>
<evidence type="ECO:0000259" key="15">
    <source>
        <dbReference type="Pfam" id="PF10585"/>
    </source>
</evidence>
<comment type="similarity">
    <text evidence="2 9">Belongs to the ubiquitin-activating E1 family.</text>
</comment>
<gene>
    <name evidence="17" type="ORF">B9Z19DRAFT_992874</name>
</gene>
<evidence type="ECO:0000256" key="5">
    <source>
        <dbReference type="ARBA" id="ARBA00022786"/>
    </source>
</evidence>
<feature type="domain" description="Ubiquitin/SUMO-activating enzyme ubiquitin-like" evidence="16">
    <location>
        <begin position="446"/>
        <end position="520"/>
    </location>
</feature>
<dbReference type="PANTHER" id="PTHR10953">
    <property type="entry name" value="UBIQUITIN-ACTIVATING ENZYME E1"/>
    <property type="match status" value="1"/>
</dbReference>
<evidence type="ECO:0000256" key="1">
    <source>
        <dbReference type="ARBA" id="ARBA00004718"/>
    </source>
</evidence>
<proteinExistence type="inferred from homology"/>
<feature type="binding site" evidence="11">
    <location>
        <begin position="27"/>
        <end position="32"/>
    </location>
    <ligand>
        <name>ATP</name>
        <dbReference type="ChEBI" id="CHEBI:30616"/>
    </ligand>
</feature>
<evidence type="ECO:0000256" key="4">
    <source>
        <dbReference type="ARBA" id="ARBA00022741"/>
    </source>
</evidence>
<comment type="pathway">
    <text evidence="1 9">Protein modification; protein sumoylation.</text>
</comment>
<reference evidence="17 18" key="1">
    <citation type="submission" date="2017-04" db="EMBL/GenBank/DDBJ databases">
        <title>Draft genome sequence of Tuber borchii Vittad., a whitish edible truffle.</title>
        <authorList>
            <consortium name="DOE Joint Genome Institute"/>
            <person name="Murat C."/>
            <person name="Kuo A."/>
            <person name="Barry K.W."/>
            <person name="Clum A."/>
            <person name="Dockter R.B."/>
            <person name="Fauchery L."/>
            <person name="Iotti M."/>
            <person name="Kohler A."/>
            <person name="Labutti K."/>
            <person name="Lindquist E.A."/>
            <person name="Lipzen A."/>
            <person name="Ohm R.A."/>
            <person name="Wang M."/>
            <person name="Grigoriev I.V."/>
            <person name="Zambonelli A."/>
            <person name="Martin F.M."/>
        </authorList>
    </citation>
    <scope>NUCLEOTIDE SEQUENCE [LARGE SCALE GENOMIC DNA]</scope>
    <source>
        <strain evidence="17 18">Tbo3840</strain>
    </source>
</reference>
<dbReference type="FunFam" id="3.40.50.720:FF:000618">
    <property type="entry name" value="SUMO-activating enzyme subunit 2"/>
    <property type="match status" value="1"/>
</dbReference>
<evidence type="ECO:0000256" key="3">
    <source>
        <dbReference type="ARBA" id="ARBA00022723"/>
    </source>
</evidence>
<keyword evidence="4 9" id="KW-0547">Nucleotide-binding</keyword>
<evidence type="ECO:0000256" key="11">
    <source>
        <dbReference type="PIRSR" id="PIRSR039133-2"/>
    </source>
</evidence>
<keyword evidence="7 9" id="KW-0067">ATP-binding</keyword>
<dbReference type="InterPro" id="IPR035985">
    <property type="entry name" value="Ubiquitin-activating_enz"/>
</dbReference>
<dbReference type="PROSITE" id="PS51257">
    <property type="entry name" value="PROKAR_LIPOPROTEIN"/>
    <property type="match status" value="1"/>
</dbReference>
<comment type="subunit">
    <text evidence="9">Heterodimer.</text>
</comment>
<dbReference type="GO" id="GO:0016925">
    <property type="term" value="P:protein sumoylation"/>
    <property type="evidence" value="ECO:0007669"/>
    <property type="project" value="UniProtKB-UniRule"/>
</dbReference>
<dbReference type="PANTHER" id="PTHR10953:SF5">
    <property type="entry name" value="SUMO-ACTIVATING ENZYME SUBUNIT 2"/>
    <property type="match status" value="1"/>
</dbReference>
<evidence type="ECO:0000256" key="13">
    <source>
        <dbReference type="PROSITE-ProRule" id="PRU10132"/>
    </source>
</evidence>
<dbReference type="PROSITE" id="PS00865">
    <property type="entry name" value="UBIQUITIN_ACTIVAT_2"/>
    <property type="match status" value="1"/>
</dbReference>
<sequence length="541" mass="60637">MGRDTNARKSLGTFHKKIKESRVLMVGAGGIGCELLKNLVLTGFGEIHIVDMDTIDLSNLNRQFLFGMQHIKKPKAMVAMETAEKFNPNVKLEAHHANIKDPEFNVKWFKGFDVVFNALDNLEARRHVNKMCLSANVPLIESGTTGFDGQVQVIKQGKTECYDCTHKAIPKSFPVCTIRSTPSQPIHCIVWAKSYLLVEIFGTSEEAMPEVDLTEDSENTREIANLKREAEELKNIREKMDSPDFAATVFNKVFKDDINRLRTMEEMWKTRKPPKPLDHQMVSNEAKGIDVKVSKNDQKIWSLAENYVVFEDSLRRLAERVLDIRKDQVEDEDEAAPIITFDKDDEDTLDFVAASANLRSLVFGINSKSKFDIKQMAGNIIPAIATTNAITAGLCVLQAFKVLRDDLSSARTMFLSRSADRAFSTEKPSPPNPACGVCSVARTAIEADIERATLGDLLDKVLRDSLGYGEEISVLTSQLLYDCDFDDNVDTTLKELGFSEETFVTVMDEEDEPRINLEVLVINMRVHLSSTVIVVFTDLAP</sequence>